<evidence type="ECO:0000256" key="6">
    <source>
        <dbReference type="ARBA" id="ARBA00023125"/>
    </source>
</evidence>
<evidence type="ECO:0000313" key="12">
    <source>
        <dbReference type="Proteomes" id="UP000014361"/>
    </source>
</evidence>
<accession>R9RAV5</accession>
<organism evidence="11 12">
    <name type="scientific">Fusobacterium animalis 4_8</name>
    <dbReference type="NCBI Taxonomy" id="469607"/>
    <lineage>
        <taxon>Bacteria</taxon>
        <taxon>Fusobacteriati</taxon>
        <taxon>Fusobacteriota</taxon>
        <taxon>Fusobacteriia</taxon>
        <taxon>Fusobacteriales</taxon>
        <taxon>Fusobacteriaceae</taxon>
        <taxon>Fusobacterium</taxon>
    </lineage>
</organism>
<dbReference type="GO" id="GO:0003677">
    <property type="term" value="F:DNA binding"/>
    <property type="evidence" value="ECO:0007669"/>
    <property type="project" value="UniProtKB-KW"/>
</dbReference>
<keyword evidence="4" id="KW-0949">S-adenosyl-L-methionine</keyword>
<dbReference type="HOGENOM" id="CLU_002539_1_1_0"/>
<dbReference type="InterPro" id="IPR002052">
    <property type="entry name" value="DNA_methylase_N6_adenine_CS"/>
</dbReference>
<dbReference type="EC" id="2.1.1.72" evidence="1"/>
<dbReference type="Pfam" id="PF07669">
    <property type="entry name" value="Eco57I"/>
    <property type="match status" value="1"/>
</dbReference>
<dbReference type="GO" id="GO:0032259">
    <property type="term" value="P:methylation"/>
    <property type="evidence" value="ECO:0007669"/>
    <property type="project" value="UniProtKB-KW"/>
</dbReference>
<protein>
    <recommendedName>
        <fullName evidence="1">site-specific DNA-methyltransferase (adenine-specific)</fullName>
        <ecNumber evidence="1">2.1.1.72</ecNumber>
    </recommendedName>
</protein>
<dbReference type="Pfam" id="PF12950">
    <property type="entry name" value="TaqI_C"/>
    <property type="match status" value="1"/>
</dbReference>
<evidence type="ECO:0000256" key="7">
    <source>
        <dbReference type="ARBA" id="ARBA00047942"/>
    </source>
</evidence>
<evidence type="ECO:0000256" key="8">
    <source>
        <dbReference type="SAM" id="Coils"/>
    </source>
</evidence>
<dbReference type="PANTHER" id="PTHR33841">
    <property type="entry name" value="DNA METHYLTRANSFERASE YEEA-RELATED"/>
    <property type="match status" value="1"/>
</dbReference>
<dbReference type="InterPro" id="IPR025931">
    <property type="entry name" value="TaqI_C"/>
</dbReference>
<evidence type="ECO:0000256" key="3">
    <source>
        <dbReference type="ARBA" id="ARBA00022679"/>
    </source>
</evidence>
<dbReference type="GO" id="GO:0009307">
    <property type="term" value="P:DNA restriction-modification system"/>
    <property type="evidence" value="ECO:0007669"/>
    <property type="project" value="UniProtKB-KW"/>
</dbReference>
<dbReference type="PATRIC" id="fig|469607.3.peg.1631"/>
<dbReference type="PRINTS" id="PR00507">
    <property type="entry name" value="N12N6MTFRASE"/>
</dbReference>
<evidence type="ECO:0000259" key="10">
    <source>
        <dbReference type="Pfam" id="PF12950"/>
    </source>
</evidence>
<gene>
    <name evidence="11" type="ORF">HMPREF0409_00105</name>
</gene>
<evidence type="ECO:0000256" key="5">
    <source>
        <dbReference type="ARBA" id="ARBA00022747"/>
    </source>
</evidence>
<dbReference type="PANTHER" id="PTHR33841:SF1">
    <property type="entry name" value="DNA METHYLTRANSFERASE A"/>
    <property type="match status" value="1"/>
</dbReference>
<keyword evidence="2" id="KW-0489">Methyltransferase</keyword>
<name>R9RAV5_9FUSO</name>
<sequence length="1244" mass="147686">MNAENKKEIIDNLFDNQFNINNFKEFVNTVLNVKIDIDSEYKYVGIHKVFMNYIENYYIVSNYKDNEKNNILIMVVKIKDSIDDPVRARVKQREFIARHLRDKEKNGALVVFYNDKSKNWRISFIRLNYEFTSKGIEEKITPAKRLSYVVGEGEASKTVKDQFFTLANIEESISLEQLEGLFALEKVTNEFFKEYKNKYLDIKETLIKDENFVKEALKHDIENPESFIEGFSKKLMGQIAFIYFLQKKGWLGIEVVPESLTFEEYNRIYERALDIEKEVLNKVYFREKKELYTLNKEELSKLDNKNESELLVGAFHNTEYFKEWGSGKKKFLRELFEKHKNEDKNNEKTFFEDYLEPLFYNNFSEDRGEKQYSAEFNSRLPFLNGGLFEPYGDYNWKKTKFNLDDSLFSNDKDNGILDIFDRYNFTINENDNYETEVAVDPEMLGKVFENLLEVSDRKSKGAFYTPREIVRYMTNESIMNYLLTHLEEKGISKEDLEYLFNLGEFTKEYDEQIFEKDYLKDEEELKKGIFGMPRNIIIYSKEIDELLRKVKIADPACGSGAFPLGILNEIVRARNILTFYINMIEVLKEKDEKNYWSRLDKKQKSRTPYKLKLYAIQNSLYGVDIEPSAIDITKLRLWLSILVDSTNNDVRPLPNLDFNFMIGNSLIDEFEGMKLFDESLLDDKVLEKKVKETEKVKYNKLFQGFEDKQQNILKEIFTKQSLFFNENNSHKKKELKNDIESLENNLIELTLNESGNHKKLEEIEKGRKERRKPYFLWKLEFAKVFKENGGFDIIIGNPPYIGEGKNKEVFLPVQNTSFGEKYYMGKMDFWYFFTSLGIELLKENGTLSYIAPNNWLTTAGGKKMRNHIMKETIIKEFIDFGDYMVFENASQQTMVFLLEKNAKDIKVHIEYSKILNRTFSNLKEFLNKVKKEGYTYYKSILDRKNYDEENIIVFLNDINENIVRKMEKNKDIIYLGENEIAQGIVPNPDIIGKRNITKISNKNIKEYAIKIGDPVFVIPRNYFNTLTLEESKILKPLYETENVDKYYFNSKNNKELIYLNQEIKESNYPNILEHLLKFREIMEERRENIKGSRKFYNLHWAREEKFFKNGKKILSIRKCLEYPIFSYTEEEAYVMLSFNIIKTDRINMKYLTGLLNSKLVAFWLRYMGKMQGSNYQIDKEPLMNIPIKIADENLENKIIELVEEIIELKKLNKDTQDLENQIDEMVYNLYGLTEDEKELVRNFK</sequence>
<dbReference type="Gene3D" id="3.40.50.150">
    <property type="entry name" value="Vaccinia Virus protein VP39"/>
    <property type="match status" value="1"/>
</dbReference>
<feature type="coiled-coil region" evidence="8">
    <location>
        <begin position="725"/>
        <end position="752"/>
    </location>
</feature>
<keyword evidence="5" id="KW-0680">Restriction system</keyword>
<feature type="domain" description="Type II methyltransferase M.TaqI-like" evidence="9">
    <location>
        <begin position="618"/>
        <end position="886"/>
    </location>
</feature>
<comment type="catalytic activity">
    <reaction evidence="7">
        <text>a 2'-deoxyadenosine in DNA + S-adenosyl-L-methionine = an N(6)-methyl-2'-deoxyadenosine in DNA + S-adenosyl-L-homocysteine + H(+)</text>
        <dbReference type="Rhea" id="RHEA:15197"/>
        <dbReference type="Rhea" id="RHEA-COMP:12418"/>
        <dbReference type="Rhea" id="RHEA-COMP:12419"/>
        <dbReference type="ChEBI" id="CHEBI:15378"/>
        <dbReference type="ChEBI" id="CHEBI:57856"/>
        <dbReference type="ChEBI" id="CHEBI:59789"/>
        <dbReference type="ChEBI" id="CHEBI:90615"/>
        <dbReference type="ChEBI" id="CHEBI:90616"/>
        <dbReference type="EC" id="2.1.1.72"/>
    </reaction>
</comment>
<keyword evidence="6" id="KW-0238">DNA-binding</keyword>
<feature type="domain" description="TaqI-like C-terminal specificity" evidence="10">
    <location>
        <begin position="1080"/>
        <end position="1187"/>
    </location>
</feature>
<evidence type="ECO:0000256" key="4">
    <source>
        <dbReference type="ARBA" id="ARBA00022691"/>
    </source>
</evidence>
<dbReference type="SUPFAM" id="SSF53335">
    <property type="entry name" value="S-adenosyl-L-methionine-dependent methyltransferases"/>
    <property type="match status" value="1"/>
</dbReference>
<proteinExistence type="predicted"/>
<keyword evidence="8" id="KW-0175">Coiled coil</keyword>
<dbReference type="EMBL" id="CP003723">
    <property type="protein sequence ID" value="AGM24071.1"/>
    <property type="molecule type" value="Genomic_DNA"/>
</dbReference>
<keyword evidence="3" id="KW-0808">Transferase</keyword>
<evidence type="ECO:0000256" key="1">
    <source>
        <dbReference type="ARBA" id="ARBA00011900"/>
    </source>
</evidence>
<dbReference type="InterPro" id="IPR050953">
    <property type="entry name" value="N4_N6_ade-DNA_methylase"/>
</dbReference>
<dbReference type="Proteomes" id="UP000014361">
    <property type="component" value="Chromosome"/>
</dbReference>
<feature type="coiled-coil region" evidence="8">
    <location>
        <begin position="1191"/>
        <end position="1228"/>
    </location>
</feature>
<dbReference type="InterPro" id="IPR029063">
    <property type="entry name" value="SAM-dependent_MTases_sf"/>
</dbReference>
<dbReference type="REBASE" id="64936">
    <property type="entry name" value="Fsp48ORF105P"/>
</dbReference>
<dbReference type="GO" id="GO:0009007">
    <property type="term" value="F:site-specific DNA-methyltransferase (adenine-specific) activity"/>
    <property type="evidence" value="ECO:0007669"/>
    <property type="project" value="UniProtKB-EC"/>
</dbReference>
<dbReference type="AlphaFoldDB" id="R9RAV5"/>
<evidence type="ECO:0000313" key="11">
    <source>
        <dbReference type="EMBL" id="AGM24071.1"/>
    </source>
</evidence>
<dbReference type="PROSITE" id="PS00092">
    <property type="entry name" value="N6_MTASE"/>
    <property type="match status" value="1"/>
</dbReference>
<evidence type="ECO:0000256" key="2">
    <source>
        <dbReference type="ARBA" id="ARBA00022603"/>
    </source>
</evidence>
<dbReference type="KEGG" id="fus:HMPREF0409_00105"/>
<dbReference type="InterPro" id="IPR011639">
    <property type="entry name" value="MethylTrfase_TaqI-like_dom"/>
</dbReference>
<evidence type="ECO:0000259" key="9">
    <source>
        <dbReference type="Pfam" id="PF07669"/>
    </source>
</evidence>
<reference evidence="11 12" key="1">
    <citation type="submission" date="2012-07" db="EMBL/GenBank/DDBJ databases">
        <title>The Genome Sequence of Fusobacterium sp. 4_8.</title>
        <authorList>
            <consortium name="The Broad Institute Genome Sequencing Platform"/>
            <person name="Earl A."/>
            <person name="Ward D."/>
            <person name="Feldgarden M."/>
            <person name="Gevers D."/>
            <person name="Sibley C.D."/>
            <person name="White A.P."/>
            <person name="Crowley S."/>
            <person name="Surette M."/>
            <person name="Strauss J.C."/>
            <person name="Ambrose C.E."/>
            <person name="Allen-Vercoe E."/>
            <person name="Walker B."/>
            <person name="Young S.K."/>
            <person name="Zeng Q."/>
            <person name="Gargeya S."/>
            <person name="Fitzgerald M."/>
            <person name="Haas B."/>
            <person name="Abouelleil A."/>
            <person name="Alvarado L."/>
            <person name="Arachchi H.M."/>
            <person name="Berlin A.M."/>
            <person name="Chapman S.B."/>
            <person name="Goldberg J."/>
            <person name="Griggs A."/>
            <person name="Gujja S."/>
            <person name="Hansen M."/>
            <person name="Howarth C."/>
            <person name="Imamovic A."/>
            <person name="Larimer J."/>
            <person name="McCowen C."/>
            <person name="Montmayeur A."/>
            <person name="Murphy C."/>
            <person name="Neiman D."/>
            <person name="Pearson M."/>
            <person name="Priest M."/>
            <person name="Roberts A."/>
            <person name="Saif S."/>
            <person name="Shea T."/>
            <person name="Sisk P."/>
            <person name="Sykes S."/>
            <person name="Wortman J."/>
            <person name="Nusbaum C."/>
            <person name="Birren B."/>
        </authorList>
    </citation>
    <scope>NUCLEOTIDE SEQUENCE [LARGE SCALE GENOMIC DNA]</scope>
    <source>
        <strain evidence="11 12">4_8</strain>
    </source>
</reference>
<dbReference type="RefSeq" id="WP_008798832.1">
    <property type="nucleotide sequence ID" value="NC_021281.1"/>
</dbReference>